<dbReference type="EMBL" id="BARW01031363">
    <property type="protein sequence ID" value="GAJ02983.1"/>
    <property type="molecule type" value="Genomic_DNA"/>
</dbReference>
<evidence type="ECO:0000313" key="1">
    <source>
        <dbReference type="EMBL" id="GAJ02983.1"/>
    </source>
</evidence>
<name>X1TCG2_9ZZZZ</name>
<sequence length="246" mass="27000">IWILEDDLDVARDLTITSGTLDVDAAENNSINIMGSWTNSGTFFARNGLVTFDNNTPNSRTITSGGSAFYNLTFSPSTSTTDQLSAYTLEDTLDVDNNLTIDGVTLDTNSAGNHAINVAGDWTNLEATNEQAKTLRPESDVGGHIDLNPKLGSENNYEVDEETADDNTTYVSRINDTSWKYDYYGMPNPTGNCRNYSIKHVKIYFRHNGGEWNQFWNGGSIRPVISNGADYSSTGHGDDVALTVPW</sequence>
<feature type="non-terminal residue" evidence="1">
    <location>
        <position position="1"/>
    </location>
</feature>
<organism evidence="1">
    <name type="scientific">marine sediment metagenome</name>
    <dbReference type="NCBI Taxonomy" id="412755"/>
    <lineage>
        <taxon>unclassified sequences</taxon>
        <taxon>metagenomes</taxon>
        <taxon>ecological metagenomes</taxon>
    </lineage>
</organism>
<gene>
    <name evidence="1" type="ORF">S12H4_49905</name>
</gene>
<comment type="caution">
    <text evidence="1">The sequence shown here is derived from an EMBL/GenBank/DDBJ whole genome shotgun (WGS) entry which is preliminary data.</text>
</comment>
<reference evidence="1" key="1">
    <citation type="journal article" date="2014" name="Front. Microbiol.">
        <title>High frequency of phylogenetically diverse reductive dehalogenase-homologous genes in deep subseafloor sedimentary metagenomes.</title>
        <authorList>
            <person name="Kawai M."/>
            <person name="Futagami T."/>
            <person name="Toyoda A."/>
            <person name="Takaki Y."/>
            <person name="Nishi S."/>
            <person name="Hori S."/>
            <person name="Arai W."/>
            <person name="Tsubouchi T."/>
            <person name="Morono Y."/>
            <person name="Uchiyama I."/>
            <person name="Ito T."/>
            <person name="Fujiyama A."/>
            <person name="Inagaki F."/>
            <person name="Takami H."/>
        </authorList>
    </citation>
    <scope>NUCLEOTIDE SEQUENCE</scope>
    <source>
        <strain evidence="1">Expedition CK06-06</strain>
    </source>
</reference>
<dbReference type="AlphaFoldDB" id="X1TCG2"/>
<proteinExistence type="predicted"/>
<protein>
    <submittedName>
        <fullName evidence="1">Uncharacterized protein</fullName>
    </submittedName>
</protein>
<feature type="non-terminal residue" evidence="1">
    <location>
        <position position="246"/>
    </location>
</feature>
<accession>X1TCG2</accession>